<name>A0ACC0GFI6_9ERIC</name>
<accession>A0ACC0GFI6</accession>
<sequence length="126" mass="13854">MLERWLILNPPTAAVAMDGGDEVACPAAVMRVPVAVVVAEQQQYGSSPDMSVNGNSKKDDQHGKFPFVRDDRQRFDLQDLLRTSVEVLGSGNFGSSYKAVLMDGHAVVVKRFKHMLRGSDRGDLSY</sequence>
<proteinExistence type="predicted"/>
<evidence type="ECO:0000313" key="1">
    <source>
        <dbReference type="EMBL" id="KAI7999293.1"/>
    </source>
</evidence>
<protein>
    <submittedName>
        <fullName evidence="1">Pollen receptor-like kinase 1</fullName>
    </submittedName>
</protein>
<reference evidence="1 2" key="1">
    <citation type="journal article" date="2022" name="Plant J.">
        <title>Chromosome-level genome of Camellia lanceoleosa provides a valuable resource for understanding genome evolution and self-incompatibility.</title>
        <authorList>
            <person name="Gong W."/>
            <person name="Xiao S."/>
            <person name="Wang L."/>
            <person name="Liao Z."/>
            <person name="Chang Y."/>
            <person name="Mo W."/>
            <person name="Hu G."/>
            <person name="Li W."/>
            <person name="Zhao G."/>
            <person name="Zhu H."/>
            <person name="Hu X."/>
            <person name="Ji K."/>
            <person name="Xiang X."/>
            <person name="Song Q."/>
            <person name="Yuan D."/>
            <person name="Jin S."/>
            <person name="Zhang L."/>
        </authorList>
    </citation>
    <scope>NUCLEOTIDE SEQUENCE [LARGE SCALE GENOMIC DNA]</scope>
    <source>
        <strain evidence="1">SQ_2022a</strain>
    </source>
</reference>
<comment type="caution">
    <text evidence="1">The sequence shown here is derived from an EMBL/GenBank/DDBJ whole genome shotgun (WGS) entry which is preliminary data.</text>
</comment>
<evidence type="ECO:0000313" key="2">
    <source>
        <dbReference type="Proteomes" id="UP001060215"/>
    </source>
</evidence>
<dbReference type="EMBL" id="CM045765">
    <property type="protein sequence ID" value="KAI7999293.1"/>
    <property type="molecule type" value="Genomic_DNA"/>
</dbReference>
<gene>
    <name evidence="1" type="ORF">LOK49_LG09G02322</name>
</gene>
<dbReference type="Proteomes" id="UP001060215">
    <property type="component" value="Chromosome 8"/>
</dbReference>
<organism evidence="1 2">
    <name type="scientific">Camellia lanceoleosa</name>
    <dbReference type="NCBI Taxonomy" id="1840588"/>
    <lineage>
        <taxon>Eukaryota</taxon>
        <taxon>Viridiplantae</taxon>
        <taxon>Streptophyta</taxon>
        <taxon>Embryophyta</taxon>
        <taxon>Tracheophyta</taxon>
        <taxon>Spermatophyta</taxon>
        <taxon>Magnoliopsida</taxon>
        <taxon>eudicotyledons</taxon>
        <taxon>Gunneridae</taxon>
        <taxon>Pentapetalae</taxon>
        <taxon>asterids</taxon>
        <taxon>Ericales</taxon>
        <taxon>Theaceae</taxon>
        <taxon>Camellia</taxon>
    </lineage>
</organism>
<keyword evidence="2" id="KW-1185">Reference proteome</keyword>